<dbReference type="InterPro" id="IPR027417">
    <property type="entry name" value="P-loop_NTPase"/>
</dbReference>
<gene>
    <name evidence="4" type="ORF">B9Z44_04155</name>
</gene>
<dbReference type="EMBL" id="NESP01000001">
    <property type="protein sequence ID" value="PUE58856.1"/>
    <property type="molecule type" value="Genomic_DNA"/>
</dbReference>
<dbReference type="InterPro" id="IPR041679">
    <property type="entry name" value="DNA2/NAM7-like_C"/>
</dbReference>
<dbReference type="CDD" id="cd18808">
    <property type="entry name" value="SF1_C_Upf1"/>
    <property type="match status" value="1"/>
</dbReference>
<name>A0A315ELT8_9BURK</name>
<dbReference type="SUPFAM" id="SSF52540">
    <property type="entry name" value="P-loop containing nucleoside triphosphate hydrolases"/>
    <property type="match status" value="1"/>
</dbReference>
<evidence type="ECO:0000313" key="4">
    <source>
        <dbReference type="EMBL" id="PUE58856.1"/>
    </source>
</evidence>
<sequence length="568" mass="63591">MSSSGSVKLRYEKCLEVWGNANIALPNQAMLKWHYRSQHPGLIAVSNRNFYDNQLLLPPSTLRTSYSDGLGVSMIKSPANGYERGGANGGRNILEAEQIAKEVIRFAKANPKKTLGVAAFSVKQRDAIRDMVDDQRRKHPELEEFFSHARQDHFFIKNLESIQGDERDVIFISVGYGRDQNGRLTQTFGPLAAEGGERRLNVLISRAKERCTIFSSITADDVKPAPGKLGVNAFREFLQYAEKGYFDVAQVTERDFDSEFEESVARFIKAAGYEVQPQVGMSGFFIDIGVIDPNNTNRFMCGIECDGATYHSSRSARDRDRLRQSILESRGWTIYRIWSTDWFHRRKDQEKKLLDALEQMRNGTHATAQVVDVVEAFPADPVEVTAEVTQANVTAYVEFEGRINSKKAPHEVPVYQLTQLVEQIVQVESPVHEDEIARRVTKAFALEKAGSRIQSATVAALRASRNLVHASGIWSIPSVAIQVRDRSNVKSKNLANASMLPQMEIVAALKLTVEQSVRIHSDELIQATSRMFGFQRCGPDLKDAIQQALNSQLTGVFVIDADGFVMKV</sequence>
<evidence type="ECO:0000259" key="1">
    <source>
        <dbReference type="Pfam" id="PF11784"/>
    </source>
</evidence>
<dbReference type="Gene3D" id="3.40.50.300">
    <property type="entry name" value="P-loop containing nucleotide triphosphate hydrolases"/>
    <property type="match status" value="1"/>
</dbReference>
<proteinExistence type="predicted"/>
<dbReference type="AlphaFoldDB" id="A0A315ELT8"/>
<reference evidence="4 5" key="1">
    <citation type="submission" date="2017-04" db="EMBL/GenBank/DDBJ databases">
        <title>Unexpected and diverse lifestyles within the genus Limnohabitans.</title>
        <authorList>
            <person name="Kasalicky V."/>
            <person name="Mehrshad M."/>
            <person name="Andrei S.-A."/>
            <person name="Salcher M."/>
            <person name="Kratochvilova H."/>
            <person name="Simek K."/>
            <person name="Ghai R."/>
        </authorList>
    </citation>
    <scope>NUCLEOTIDE SEQUENCE [LARGE SCALE GENOMIC DNA]</scope>
    <source>
        <strain evidence="4 5">MWH-C5</strain>
    </source>
</reference>
<dbReference type="InterPro" id="IPR047187">
    <property type="entry name" value="SF1_C_Upf1"/>
</dbReference>
<dbReference type="SUPFAM" id="SSF52980">
    <property type="entry name" value="Restriction endonuclease-like"/>
    <property type="match status" value="1"/>
</dbReference>
<dbReference type="Pfam" id="PF11784">
    <property type="entry name" value="DUF3320"/>
    <property type="match status" value="1"/>
</dbReference>
<dbReference type="Pfam" id="PF18741">
    <property type="entry name" value="MTES_1575"/>
    <property type="match status" value="1"/>
</dbReference>
<dbReference type="Proteomes" id="UP000251341">
    <property type="component" value="Unassembled WGS sequence"/>
</dbReference>
<evidence type="ECO:0000313" key="5">
    <source>
        <dbReference type="Proteomes" id="UP000251341"/>
    </source>
</evidence>
<feature type="domain" description="DNA2/NAM7 helicase-like C-terminal" evidence="2">
    <location>
        <begin position="28"/>
        <end position="215"/>
    </location>
</feature>
<protein>
    <submittedName>
        <fullName evidence="4">Uncharacterized protein</fullName>
    </submittedName>
</protein>
<dbReference type="Pfam" id="PF13087">
    <property type="entry name" value="AAA_12"/>
    <property type="match status" value="1"/>
</dbReference>
<dbReference type="InterPro" id="IPR011335">
    <property type="entry name" value="Restrct_endonuc-II-like"/>
</dbReference>
<dbReference type="InterPro" id="IPR049468">
    <property type="entry name" value="Restrct_endonuc-II-like_dom"/>
</dbReference>
<accession>A0A315ELT8</accession>
<dbReference type="RefSeq" id="WP_108401782.1">
    <property type="nucleotide sequence ID" value="NZ_NESP01000001.1"/>
</dbReference>
<evidence type="ECO:0000259" key="2">
    <source>
        <dbReference type="Pfam" id="PF13087"/>
    </source>
</evidence>
<dbReference type="InterPro" id="IPR021754">
    <property type="entry name" value="DUF3320"/>
</dbReference>
<organism evidence="4 5">
    <name type="scientific">Limnohabitans curvus</name>
    <dbReference type="NCBI Taxonomy" id="323423"/>
    <lineage>
        <taxon>Bacteria</taxon>
        <taxon>Pseudomonadati</taxon>
        <taxon>Pseudomonadota</taxon>
        <taxon>Betaproteobacteria</taxon>
        <taxon>Burkholderiales</taxon>
        <taxon>Comamonadaceae</taxon>
        <taxon>Limnohabitans</taxon>
    </lineage>
</organism>
<evidence type="ECO:0000259" key="3">
    <source>
        <dbReference type="Pfam" id="PF18741"/>
    </source>
</evidence>
<comment type="caution">
    <text evidence="4">The sequence shown here is derived from an EMBL/GenBank/DDBJ whole genome shotgun (WGS) entry which is preliminary data.</text>
</comment>
<feature type="domain" description="DUF3320" evidence="1">
    <location>
        <begin position="409"/>
        <end position="455"/>
    </location>
</feature>
<keyword evidence="5" id="KW-1185">Reference proteome</keyword>
<dbReference type="FunFam" id="3.40.960.10:FF:000002">
    <property type="entry name" value="DNA helicase related protein"/>
    <property type="match status" value="1"/>
</dbReference>
<feature type="domain" description="Restriction endonuclease type II-like" evidence="3">
    <location>
        <begin position="260"/>
        <end position="357"/>
    </location>
</feature>
<dbReference type="Gene3D" id="3.40.960.10">
    <property type="entry name" value="VSR Endonuclease"/>
    <property type="match status" value="1"/>
</dbReference>